<sequence>MRCCLLIALGMCLCREPLVEATIIKVSDIQVVHRYAKEGSLICLGIDDSLVFPKQMLGQTVWFNHRNQELMADMTAANAKEKALCEWMGIVFLADYELVHPQVSSFFLQLASTSAYILGISIRPLPLVSRTLSVLQSLGLDFTSCTAIQKSEGIIPHVKTQDTPMKVMTIENNVLFTGSMINGLSMDEVLTAFLDTLSVYPKQIVYVDSDENRLKSVEIACRWADLYYVGILYTPAVKRVENYDARLTVIQWEQLLKCFSDDYYMMLLNSIAPSVIGNIPE</sequence>
<proteinExistence type="predicted"/>
<dbReference type="RefSeq" id="WP_066481218.1">
    <property type="nucleotide sequence ID" value="NZ_CP014639.1"/>
</dbReference>
<dbReference type="InterPro" id="IPR022565">
    <property type="entry name" value="DUF2608"/>
</dbReference>
<evidence type="ECO:0000313" key="2">
    <source>
        <dbReference type="EMBL" id="ANH78223.1"/>
    </source>
</evidence>
<keyword evidence="1" id="KW-0732">Signal</keyword>
<accession>A0A1A9HVT9</accession>
<dbReference type="KEGG" id="csaz:Cs308_0047"/>
<dbReference type="EMBL" id="CP014639">
    <property type="protein sequence ID" value="ANH78223.1"/>
    <property type="molecule type" value="Genomic_DNA"/>
</dbReference>
<dbReference type="Pfam" id="PF11019">
    <property type="entry name" value="DUF2608"/>
    <property type="match status" value="1"/>
</dbReference>
<evidence type="ECO:0000313" key="3">
    <source>
        <dbReference type="Proteomes" id="UP000078162"/>
    </source>
</evidence>
<keyword evidence="3" id="KW-1185">Reference proteome</keyword>
<name>A0A1A9HVT9_9CHLA</name>
<dbReference type="AlphaFoldDB" id="A0A1A9HVT9"/>
<dbReference type="PATRIC" id="fig|1806891.3.peg.46"/>
<dbReference type="STRING" id="1806891.Cs308_0047"/>
<protein>
    <submittedName>
        <fullName evidence="2">Uncharacterized protein</fullName>
    </submittedName>
</protein>
<evidence type="ECO:0000256" key="1">
    <source>
        <dbReference type="ARBA" id="ARBA00022729"/>
    </source>
</evidence>
<dbReference type="OrthoDB" id="17512at2"/>
<organism evidence="2 3">
    <name type="scientific">Candidatus Chlamydia sanziniae</name>
    <dbReference type="NCBI Taxonomy" id="1806891"/>
    <lineage>
        <taxon>Bacteria</taxon>
        <taxon>Pseudomonadati</taxon>
        <taxon>Chlamydiota</taxon>
        <taxon>Chlamydiia</taxon>
        <taxon>Chlamydiales</taxon>
        <taxon>Chlamydiaceae</taxon>
        <taxon>Chlamydia/Chlamydophila group</taxon>
        <taxon>Chlamydia</taxon>
    </lineage>
</organism>
<reference evidence="2 3" key="1">
    <citation type="submission" date="2016-03" db="EMBL/GenBank/DDBJ databases">
        <title>Culture-independent genomics supports pathogen discovery for uncultivable bacteria within the genus Chlamydia.</title>
        <authorList>
            <person name="Taylor-Brown A."/>
            <person name="Bachmann N.L."/>
            <person name="Borel N."/>
            <person name="Polkinghorne A."/>
        </authorList>
    </citation>
    <scope>NUCLEOTIDE SEQUENCE [LARGE SCALE GENOMIC DNA]</scope>
    <source>
        <strain evidence="2 3">2742-308</strain>
    </source>
</reference>
<dbReference type="Proteomes" id="UP000078162">
    <property type="component" value="Chromosome"/>
</dbReference>
<gene>
    <name evidence="2" type="ORF">Cs308_0047</name>
</gene>